<gene>
    <name evidence="1" type="ORF">GGX14DRAFT_654992</name>
</gene>
<protein>
    <recommendedName>
        <fullName evidence="3">Alpha-amylase</fullName>
    </recommendedName>
</protein>
<reference evidence="1" key="1">
    <citation type="submission" date="2023-03" db="EMBL/GenBank/DDBJ databases">
        <title>Massive genome expansion in bonnet fungi (Mycena s.s.) driven by repeated elements and novel gene families across ecological guilds.</title>
        <authorList>
            <consortium name="Lawrence Berkeley National Laboratory"/>
            <person name="Harder C.B."/>
            <person name="Miyauchi S."/>
            <person name="Viragh M."/>
            <person name="Kuo A."/>
            <person name="Thoen E."/>
            <person name="Andreopoulos B."/>
            <person name="Lu D."/>
            <person name="Skrede I."/>
            <person name="Drula E."/>
            <person name="Henrissat B."/>
            <person name="Morin E."/>
            <person name="Kohler A."/>
            <person name="Barry K."/>
            <person name="LaButti K."/>
            <person name="Morin E."/>
            <person name="Salamov A."/>
            <person name="Lipzen A."/>
            <person name="Mereny Z."/>
            <person name="Hegedus B."/>
            <person name="Baldrian P."/>
            <person name="Stursova M."/>
            <person name="Weitz H."/>
            <person name="Taylor A."/>
            <person name="Grigoriev I.V."/>
            <person name="Nagy L.G."/>
            <person name="Martin F."/>
            <person name="Kauserud H."/>
        </authorList>
    </citation>
    <scope>NUCLEOTIDE SEQUENCE</scope>
    <source>
        <strain evidence="1">9144</strain>
    </source>
</reference>
<dbReference type="AlphaFoldDB" id="A0AAD6V3E4"/>
<dbReference type="Gene3D" id="2.40.30.140">
    <property type="match status" value="1"/>
</dbReference>
<evidence type="ECO:0000313" key="2">
    <source>
        <dbReference type="Proteomes" id="UP001219525"/>
    </source>
</evidence>
<comment type="caution">
    <text evidence="1">The sequence shown here is derived from an EMBL/GenBank/DDBJ whole genome shotgun (WGS) entry which is preliminary data.</text>
</comment>
<accession>A0AAD6V3E4</accession>
<evidence type="ECO:0000313" key="1">
    <source>
        <dbReference type="EMBL" id="KAJ7201803.1"/>
    </source>
</evidence>
<evidence type="ECO:0008006" key="3">
    <source>
        <dbReference type="Google" id="ProtNLM"/>
    </source>
</evidence>
<dbReference type="Gene3D" id="3.30.750.90">
    <property type="match status" value="1"/>
</dbReference>
<name>A0AAD6V3E4_9AGAR</name>
<keyword evidence="2" id="KW-1185">Reference proteome</keyword>
<dbReference type="Proteomes" id="UP001219525">
    <property type="component" value="Unassembled WGS sequence"/>
</dbReference>
<dbReference type="EMBL" id="JARJCW010000057">
    <property type="protein sequence ID" value="KAJ7201803.1"/>
    <property type="molecule type" value="Genomic_DNA"/>
</dbReference>
<organism evidence="1 2">
    <name type="scientific">Mycena pura</name>
    <dbReference type="NCBI Taxonomy" id="153505"/>
    <lineage>
        <taxon>Eukaryota</taxon>
        <taxon>Fungi</taxon>
        <taxon>Dikarya</taxon>
        <taxon>Basidiomycota</taxon>
        <taxon>Agaricomycotina</taxon>
        <taxon>Agaricomycetes</taxon>
        <taxon>Agaricomycetidae</taxon>
        <taxon>Agaricales</taxon>
        <taxon>Marasmiineae</taxon>
        <taxon>Mycenaceae</taxon>
        <taxon>Mycena</taxon>
    </lineage>
</organism>
<dbReference type="SUPFAM" id="SSF51445">
    <property type="entry name" value="(Trans)glycosidases"/>
    <property type="match status" value="1"/>
</dbReference>
<proteinExistence type="predicted"/>
<sequence>MSERRMKDQNYTMASSAFFGFGVFLLGFYRDFASSGCKSSNAPTKAAGTREKLIAVLKKAEENGIVSYVDAVLNHRFGADRIETFAAVEVDTDDRTKKISDRYEY</sequence>
<dbReference type="InterPro" id="IPR017853">
    <property type="entry name" value="GH"/>
</dbReference>